<protein>
    <submittedName>
        <fullName evidence="2">Uncharacterized protein</fullName>
    </submittedName>
</protein>
<name>A0A811TBQ7_9EURY</name>
<feature type="transmembrane region" description="Helical" evidence="1">
    <location>
        <begin position="37"/>
        <end position="55"/>
    </location>
</feature>
<dbReference type="AlphaFoldDB" id="A0A811TBQ7"/>
<evidence type="ECO:0000313" key="3">
    <source>
        <dbReference type="Proteomes" id="UP000612009"/>
    </source>
</evidence>
<keyword evidence="1" id="KW-0472">Membrane</keyword>
<keyword evidence="1" id="KW-0812">Transmembrane</keyword>
<keyword evidence="1" id="KW-1133">Transmembrane helix</keyword>
<dbReference type="EMBL" id="CAJHIR010000080">
    <property type="protein sequence ID" value="CAD6494774.1"/>
    <property type="molecule type" value="Genomic_DNA"/>
</dbReference>
<accession>A0A811TBQ7</accession>
<dbReference type="Proteomes" id="UP000612009">
    <property type="component" value="Unassembled WGS sequence"/>
</dbReference>
<evidence type="ECO:0000313" key="2">
    <source>
        <dbReference type="EMBL" id="CAD6494774.1"/>
    </source>
</evidence>
<evidence type="ECO:0000256" key="1">
    <source>
        <dbReference type="SAM" id="Phobius"/>
    </source>
</evidence>
<gene>
    <name evidence="2" type="ORF">LAKADJCE_00935</name>
</gene>
<proteinExistence type="predicted"/>
<organism evidence="2 3">
    <name type="scientific">Candidatus Argoarchaeum ethanivorans</name>
    <dbReference type="NCBI Taxonomy" id="2608793"/>
    <lineage>
        <taxon>Archaea</taxon>
        <taxon>Methanobacteriati</taxon>
        <taxon>Methanobacteriota</taxon>
        <taxon>Stenosarchaea group</taxon>
        <taxon>Methanomicrobia</taxon>
        <taxon>Methanosarcinales</taxon>
        <taxon>Methanosarcinales incertae sedis</taxon>
        <taxon>GOM Arc I cluster</taxon>
        <taxon>Candidatus Argoarchaeum</taxon>
    </lineage>
</organism>
<comment type="caution">
    <text evidence="2">The sequence shown here is derived from an EMBL/GenBank/DDBJ whole genome shotgun (WGS) entry which is preliminary data.</text>
</comment>
<reference evidence="2" key="1">
    <citation type="submission" date="2020-10" db="EMBL/GenBank/DDBJ databases">
        <authorList>
            <person name="Hahn C.J."/>
            <person name="Laso-Perez R."/>
            <person name="Vulcano F."/>
            <person name="Vaziourakis K.-M."/>
            <person name="Stokke R."/>
            <person name="Steen I.H."/>
            <person name="Teske A."/>
            <person name="Boetius A."/>
            <person name="Liebeke M."/>
            <person name="Amann R."/>
            <person name="Knittel K."/>
        </authorList>
    </citation>
    <scope>NUCLEOTIDE SEQUENCE</scope>
    <source>
        <strain evidence="2">Gfbio:e3339647-f889-4370-9287-4fb5cb688e4c:AG392J18_GoMArc1</strain>
    </source>
</reference>
<sequence>MFKEIVKFAKHEKECMKALAKNTVGGIDNTMGTVVRIVEVIIVLFIAITILSGIMDTSTLTPGEPLYGSQQNLINLFQFLLGS</sequence>